<dbReference type="Gene3D" id="1.20.1460.10">
    <property type="entry name" value="subunit c (vma5p) of the yeast v-atpase, domain 2"/>
    <property type="match status" value="1"/>
</dbReference>
<evidence type="ECO:0000256" key="2">
    <source>
        <dbReference type="ARBA" id="ARBA00022448"/>
    </source>
</evidence>
<reference evidence="6" key="1">
    <citation type="submission" date="2009-08" db="EMBL/GenBank/DDBJ databases">
        <title>Annotation of Salpingoeca rosetta.</title>
        <authorList>
            <consortium name="The Broad Institute Genome Sequencing Platform"/>
            <person name="Russ C."/>
            <person name="Cuomo C."/>
            <person name="Burger G."/>
            <person name="Gray M.W."/>
            <person name="Holland P.W.H."/>
            <person name="King N."/>
            <person name="Lang F.B.F."/>
            <person name="Roger A.J."/>
            <person name="Ruiz-Trillo I."/>
            <person name="Young S.K."/>
            <person name="Zeng Q."/>
            <person name="Gargeya S."/>
            <person name="Alvarado L."/>
            <person name="Berlin A."/>
            <person name="Chapman S.B."/>
            <person name="Chen Z."/>
            <person name="Freedman E."/>
            <person name="Gellesch M."/>
            <person name="Goldberg J."/>
            <person name="Griggs A."/>
            <person name="Gujja S."/>
            <person name="Heilman E."/>
            <person name="Heiman D."/>
            <person name="Howarth C."/>
            <person name="Mehta T."/>
            <person name="Neiman D."/>
            <person name="Pearson M."/>
            <person name="Roberts A."/>
            <person name="Saif S."/>
            <person name="Shea T."/>
            <person name="Shenoy N."/>
            <person name="Sisk P."/>
            <person name="Stolte C."/>
            <person name="Sykes S."/>
            <person name="White J."/>
            <person name="Yandava C."/>
            <person name="Haas B."/>
            <person name="Nusbaum C."/>
            <person name="Birren B."/>
        </authorList>
    </citation>
    <scope>NUCLEOTIDE SEQUENCE [LARGE SCALE GENOMIC DNA]</scope>
    <source>
        <strain evidence="6">ATCC 50818</strain>
    </source>
</reference>
<dbReference type="FunFam" id="3.30.70.100:FF:000002">
    <property type="entry name" value="V-type proton ATPase subunit C"/>
    <property type="match status" value="1"/>
</dbReference>
<dbReference type="PANTHER" id="PTHR10137:SF0">
    <property type="entry name" value="V-TYPE PROTON ATPASE SUBUNIT C"/>
    <property type="match status" value="1"/>
</dbReference>
<comment type="function">
    <text evidence="5">Subunit of the V1 complex of vacuolar(H+)-ATPase (V-ATPase), a multisubunit enzyme composed of a peripheral complex (V1) that hydrolyzes ATP and a membrane integral complex (V0) that translocates protons. V-ATPase is responsible for acidifying and maintaining the pH of intracellular compartments and in some cell types, is targeted to the plasma membrane, where it is responsible for acidifying the extracellular environment. Subunit C is necessary for the assembly of the catalytic sector of the enzyme and is likely to have a specific function in its catalytic activity.</text>
</comment>
<sequence>MSAFALVSVPAGQHTLQELRQTLPRGCSASELGIPLSRVGTLDELVALCDELMKHDSYMETVANKIAHALGEMLQDKAKLREALLADSKPIDAFVGQFDWDSRRYNAKQPIRDLAQTLTQQVTAVETDLKARMQAYSKVKGALQAVERKNQGSLLIRSLSDIVKPEHVVQNSEFLTTLMVVVPKYAYNDWKSSYSTLTDYVCPGSTQLIHEDSEYGLFSVTLFRRIADDFRAAAREKKFTVRDFEFDEETVAQQEADTTHLANEFKEKHARLMDWLQLSFDQCFTAWMHLKALRLFVESVLRYGLPPKFSFYAVSFKPDEEKRMRTALQRLYGHLDKAGAEAGEVADVPGLFQGEYFPYVSFSVRLDHFVSKK</sequence>
<evidence type="ECO:0000256" key="5">
    <source>
        <dbReference type="RuleBase" id="RU364010"/>
    </source>
</evidence>
<dbReference type="InterPro" id="IPR036132">
    <property type="entry name" value="Vac_ATP_synth_c_sf"/>
</dbReference>
<proteinExistence type="inferred from homology"/>
<dbReference type="AlphaFoldDB" id="F2UBC2"/>
<comment type="similarity">
    <text evidence="1 5">Belongs to the V-ATPase C subunit family.</text>
</comment>
<keyword evidence="7" id="KW-1185">Reference proteome</keyword>
<evidence type="ECO:0000256" key="4">
    <source>
        <dbReference type="ARBA" id="ARBA00023065"/>
    </source>
</evidence>
<evidence type="ECO:0000256" key="3">
    <source>
        <dbReference type="ARBA" id="ARBA00022781"/>
    </source>
</evidence>
<accession>F2UBC2</accession>
<dbReference type="GO" id="GO:0000221">
    <property type="term" value="C:vacuolar proton-transporting V-type ATPase, V1 domain"/>
    <property type="evidence" value="ECO:0007669"/>
    <property type="project" value="TreeGrafter"/>
</dbReference>
<evidence type="ECO:0000256" key="1">
    <source>
        <dbReference type="ARBA" id="ARBA00006138"/>
    </source>
</evidence>
<dbReference type="PANTHER" id="PTHR10137">
    <property type="entry name" value="V-TYPE PROTON ATPASE SUBUNIT C"/>
    <property type="match status" value="1"/>
</dbReference>
<dbReference type="SUPFAM" id="SSF118203">
    <property type="entry name" value="Vacuolar ATP synthase subunit C"/>
    <property type="match status" value="1"/>
</dbReference>
<dbReference type="Gene3D" id="3.30.70.100">
    <property type="match status" value="1"/>
</dbReference>
<dbReference type="RefSeq" id="XP_004993351.1">
    <property type="nucleotide sequence ID" value="XM_004993294.1"/>
</dbReference>
<keyword evidence="2 5" id="KW-0813">Transport</keyword>
<evidence type="ECO:0000313" key="6">
    <source>
        <dbReference type="EMBL" id="EGD73788.1"/>
    </source>
</evidence>
<dbReference type="GO" id="GO:0005765">
    <property type="term" value="C:lysosomal membrane"/>
    <property type="evidence" value="ECO:0007669"/>
    <property type="project" value="TreeGrafter"/>
</dbReference>
<evidence type="ECO:0000313" key="7">
    <source>
        <dbReference type="Proteomes" id="UP000007799"/>
    </source>
</evidence>
<keyword evidence="4 5" id="KW-0406">Ion transport</keyword>
<dbReference type="STRING" id="946362.F2UBC2"/>
<dbReference type="OMA" id="VMIWIHV"/>
<name>F2UBC2_SALR5</name>
<dbReference type="OrthoDB" id="6605928at2759"/>
<protein>
    <recommendedName>
        <fullName evidence="5">V-type proton ATPase subunit C</fullName>
    </recommendedName>
</protein>
<dbReference type="InterPro" id="IPR004907">
    <property type="entry name" value="ATPase_V1-cplx_csu"/>
</dbReference>
<dbReference type="GO" id="GO:0046961">
    <property type="term" value="F:proton-transporting ATPase activity, rotational mechanism"/>
    <property type="evidence" value="ECO:0007669"/>
    <property type="project" value="InterPro"/>
</dbReference>
<keyword evidence="3 5" id="KW-0375">Hydrogen ion transport</keyword>
<dbReference type="eggNOG" id="KOG2909">
    <property type="taxonomic scope" value="Eukaryota"/>
</dbReference>
<dbReference type="FunCoup" id="F2UBC2">
    <property type="interactions" value="1157"/>
</dbReference>
<dbReference type="GeneID" id="16073928"/>
<gene>
    <name evidence="6" type="ORF">PTSG_05481</name>
</gene>
<dbReference type="InParanoid" id="F2UBC2"/>
<organism evidence="7">
    <name type="scientific">Salpingoeca rosetta (strain ATCC 50818 / BSB-021)</name>
    <dbReference type="NCBI Taxonomy" id="946362"/>
    <lineage>
        <taxon>Eukaryota</taxon>
        <taxon>Choanoflagellata</taxon>
        <taxon>Craspedida</taxon>
        <taxon>Salpingoecidae</taxon>
        <taxon>Salpingoeca</taxon>
    </lineage>
</organism>
<dbReference type="Pfam" id="PF03223">
    <property type="entry name" value="V-ATPase_C"/>
    <property type="match status" value="1"/>
</dbReference>
<dbReference type="KEGG" id="sre:PTSG_05481"/>
<dbReference type="EMBL" id="GL832967">
    <property type="protein sequence ID" value="EGD73788.1"/>
    <property type="molecule type" value="Genomic_DNA"/>
</dbReference>
<dbReference type="CDD" id="cd14785">
    <property type="entry name" value="V-ATPase_C"/>
    <property type="match status" value="1"/>
</dbReference>
<dbReference type="Proteomes" id="UP000007799">
    <property type="component" value="Unassembled WGS sequence"/>
</dbReference>
<comment type="subunit">
    <text evidence="5">V-ATPase is a heteromultimeric enzyme composed of a peripheral catalytic V1 complex (components A to H) attached to an integral membrane V0 proton pore complex.</text>
</comment>
<dbReference type="Gene3D" id="3.30.70.1180">
    <property type="entry name" value="Vacuolar atp synthase subunit c, domain 1"/>
    <property type="match status" value="1"/>
</dbReference>